<dbReference type="SUPFAM" id="SSF103039">
    <property type="entry name" value="CheC-like"/>
    <property type="match status" value="1"/>
</dbReference>
<comment type="caution">
    <text evidence="3">The sequence shown here is derived from an EMBL/GenBank/DDBJ whole genome shotgun (WGS) entry which is preliminary data.</text>
</comment>
<accession>A0A4R1MDD0</accession>
<dbReference type="Pfam" id="PF13690">
    <property type="entry name" value="CheX"/>
    <property type="match status" value="1"/>
</dbReference>
<evidence type="ECO:0000313" key="4">
    <source>
        <dbReference type="Proteomes" id="UP000294545"/>
    </source>
</evidence>
<reference evidence="3 4" key="1">
    <citation type="submission" date="2019-03" db="EMBL/GenBank/DDBJ databases">
        <title>Genomic Encyclopedia of Type Strains, Phase IV (KMG-IV): sequencing the most valuable type-strain genomes for metagenomic binning, comparative biology and taxonomic classification.</title>
        <authorList>
            <person name="Goeker M."/>
        </authorList>
    </citation>
    <scope>NUCLEOTIDE SEQUENCE [LARGE SCALE GENOMIC DNA]</scope>
    <source>
        <strain evidence="3 4">DSM 24176</strain>
    </source>
</reference>
<dbReference type="PANTHER" id="PTHR39452:SF1">
    <property type="entry name" value="CHEY-P PHOSPHATASE CHEX"/>
    <property type="match status" value="1"/>
</dbReference>
<dbReference type="OrthoDB" id="9788100at2"/>
<keyword evidence="4" id="KW-1185">Reference proteome</keyword>
<dbReference type="RefSeq" id="WP_132283118.1">
    <property type="nucleotide sequence ID" value="NZ_SMGQ01000016.1"/>
</dbReference>
<dbReference type="CDD" id="cd17906">
    <property type="entry name" value="CheX"/>
    <property type="match status" value="1"/>
</dbReference>
<feature type="domain" description="Chemotaxis phosphatase CheX-like" evidence="2">
    <location>
        <begin position="46"/>
        <end position="126"/>
    </location>
</feature>
<dbReference type="InterPro" id="IPR028051">
    <property type="entry name" value="CheX-like_dom"/>
</dbReference>
<dbReference type="InterPro" id="IPR038756">
    <property type="entry name" value="CheX-like"/>
</dbReference>
<evidence type="ECO:0000313" key="3">
    <source>
        <dbReference type="EMBL" id="TCK89034.1"/>
    </source>
</evidence>
<gene>
    <name evidence="3" type="ORF">EDC19_2447</name>
</gene>
<dbReference type="Gene3D" id="3.40.1550.10">
    <property type="entry name" value="CheC-like"/>
    <property type="match status" value="1"/>
</dbReference>
<keyword evidence="1" id="KW-0145">Chemotaxis</keyword>
<organism evidence="3 4">
    <name type="scientific">Natranaerovirga hydrolytica</name>
    <dbReference type="NCBI Taxonomy" id="680378"/>
    <lineage>
        <taxon>Bacteria</taxon>
        <taxon>Bacillati</taxon>
        <taxon>Bacillota</taxon>
        <taxon>Clostridia</taxon>
        <taxon>Lachnospirales</taxon>
        <taxon>Natranaerovirgaceae</taxon>
        <taxon>Natranaerovirga</taxon>
    </lineage>
</organism>
<dbReference type="AlphaFoldDB" id="A0A4R1MDD0"/>
<dbReference type="EMBL" id="SMGQ01000016">
    <property type="protein sequence ID" value="TCK89034.1"/>
    <property type="molecule type" value="Genomic_DNA"/>
</dbReference>
<dbReference type="GO" id="GO:0006935">
    <property type="term" value="P:chemotaxis"/>
    <property type="evidence" value="ECO:0007669"/>
    <property type="project" value="UniProtKB-KW"/>
</dbReference>
<evidence type="ECO:0000256" key="1">
    <source>
        <dbReference type="ARBA" id="ARBA00022500"/>
    </source>
</evidence>
<sequence length="156" mass="16811">MTTINVEHINAFINAAKNILNDVCQIEIATEKPFLKSPVYAKDTLVIIIGVTGQIKGSVMIGLDETVCFDIASKMMMGMPVTELNDMTKSAISELANMILGNAATSFSNKGIIIDITPPSIVFGNMSIESNAIKNICVPLSYEDKNIELNVAIKEG</sequence>
<evidence type="ECO:0000259" key="2">
    <source>
        <dbReference type="Pfam" id="PF13690"/>
    </source>
</evidence>
<name>A0A4R1MDD0_9FIRM</name>
<dbReference type="InterPro" id="IPR028976">
    <property type="entry name" value="CheC-like_sf"/>
</dbReference>
<proteinExistence type="predicted"/>
<dbReference type="PANTHER" id="PTHR39452">
    <property type="entry name" value="CHEY-P PHOSPHATASE CHEX"/>
    <property type="match status" value="1"/>
</dbReference>
<protein>
    <submittedName>
        <fullName evidence="3">Chemotaxis protein CheX</fullName>
    </submittedName>
</protein>
<dbReference type="Proteomes" id="UP000294545">
    <property type="component" value="Unassembled WGS sequence"/>
</dbReference>